<comment type="caution">
    <text evidence="10">The sequence shown here is derived from an EMBL/GenBank/DDBJ whole genome shotgun (WGS) entry which is preliminary data.</text>
</comment>
<evidence type="ECO:0000259" key="9">
    <source>
        <dbReference type="Pfam" id="PF13231"/>
    </source>
</evidence>
<evidence type="ECO:0000256" key="5">
    <source>
        <dbReference type="ARBA" id="ARBA00022692"/>
    </source>
</evidence>
<feature type="transmembrane region" description="Helical" evidence="8">
    <location>
        <begin position="104"/>
        <end position="124"/>
    </location>
</feature>
<sequence>MNLPPATPARARADAPGGTTARARALTHRLVGSVWLWPALLTVPLGLHRISTPELWRDEVSSWSAATRSLGQLFGMLGNVDASNGTYYLVLHFWTTLFGDSVPALRLPSVLAMAGAAAFTALLAQRFFDSRVAGLAAGLLFAVVPNVSAFAQQARAYAMVTCAVAAGIWCLLRALERPTAGRWAWYGLCTALAGALHLVSLSSLAGQLVVVAVAARRPGGRALWWQFPAAVAGAVLPLVPLMVLGRQQSGRQLDWITAPGPDRLWTFWPELFDSRGVLYTFLALALAALLRPAGRSAALQLVALAGLPVLGVWAVSQGGTSYFLDRYLLFTLPAWAALAGGGVGAVHSVLLRVLPGRPAAVLALALTAGPALVGLPQQREVRFVTAHTYNDFRGAAALVAAGYRTGDGIAAPAGNEAWMMIGPAVGYYLPPPVRPTPLLIERTPVQADDLFPVQCPVPAGCIGDETRAWIVTIGTGDNRDSPYLGLPTDQARALAAVFTPAEVRHLRGLTVSLLVRRHP</sequence>
<keyword evidence="2" id="KW-1003">Cell membrane</keyword>
<feature type="domain" description="Glycosyltransferase RgtA/B/C/D-like" evidence="9">
    <location>
        <begin position="89"/>
        <end position="197"/>
    </location>
</feature>
<dbReference type="InterPro" id="IPR050297">
    <property type="entry name" value="LipidA_mod_glycosyltrf_83"/>
</dbReference>
<feature type="transmembrane region" description="Helical" evidence="8">
    <location>
        <begin position="356"/>
        <end position="375"/>
    </location>
</feature>
<reference evidence="10 11" key="1">
    <citation type="journal article" date="2019" name="Int. J. Syst. Evol. Microbiol.">
        <title>The Global Catalogue of Microorganisms (GCM) 10K type strain sequencing project: providing services to taxonomists for standard genome sequencing and annotation.</title>
        <authorList>
            <consortium name="The Broad Institute Genomics Platform"/>
            <consortium name="The Broad Institute Genome Sequencing Center for Infectious Disease"/>
            <person name="Wu L."/>
            <person name="Ma J."/>
        </authorList>
    </citation>
    <scope>NUCLEOTIDE SEQUENCE [LARGE SCALE GENOMIC DNA]</scope>
    <source>
        <strain evidence="10 11">JCM 14560</strain>
    </source>
</reference>
<feature type="transmembrane region" description="Helical" evidence="8">
    <location>
        <begin position="297"/>
        <end position="315"/>
    </location>
</feature>
<evidence type="ECO:0000256" key="7">
    <source>
        <dbReference type="ARBA" id="ARBA00023136"/>
    </source>
</evidence>
<accession>A0ABN1ZLS2</accession>
<dbReference type="InterPro" id="IPR038731">
    <property type="entry name" value="RgtA/B/C-like"/>
</dbReference>
<keyword evidence="6 8" id="KW-1133">Transmembrane helix</keyword>
<name>A0ABN1ZLS2_9ACTN</name>
<evidence type="ECO:0000313" key="10">
    <source>
        <dbReference type="EMBL" id="GAA1500894.1"/>
    </source>
</evidence>
<evidence type="ECO:0000256" key="8">
    <source>
        <dbReference type="SAM" id="Phobius"/>
    </source>
</evidence>
<evidence type="ECO:0000256" key="1">
    <source>
        <dbReference type="ARBA" id="ARBA00004651"/>
    </source>
</evidence>
<feature type="transmembrane region" description="Helical" evidence="8">
    <location>
        <begin position="30"/>
        <end position="47"/>
    </location>
</feature>
<gene>
    <name evidence="10" type="ORF">GCM10009760_63140</name>
</gene>
<feature type="transmembrane region" description="Helical" evidence="8">
    <location>
        <begin position="184"/>
        <end position="210"/>
    </location>
</feature>
<feature type="transmembrane region" description="Helical" evidence="8">
    <location>
        <begin position="272"/>
        <end position="291"/>
    </location>
</feature>
<dbReference type="PANTHER" id="PTHR33908:SF3">
    <property type="entry name" value="UNDECAPRENYL PHOSPHATE-ALPHA-4-AMINO-4-DEOXY-L-ARABINOSE ARABINOSYL TRANSFERASE"/>
    <property type="match status" value="1"/>
</dbReference>
<evidence type="ECO:0000256" key="3">
    <source>
        <dbReference type="ARBA" id="ARBA00022676"/>
    </source>
</evidence>
<evidence type="ECO:0000256" key="4">
    <source>
        <dbReference type="ARBA" id="ARBA00022679"/>
    </source>
</evidence>
<protein>
    <recommendedName>
        <fullName evidence="9">Glycosyltransferase RgtA/B/C/D-like domain-containing protein</fullName>
    </recommendedName>
</protein>
<keyword evidence="4" id="KW-0808">Transferase</keyword>
<evidence type="ECO:0000256" key="2">
    <source>
        <dbReference type="ARBA" id="ARBA00022475"/>
    </source>
</evidence>
<proteinExistence type="predicted"/>
<keyword evidence="11" id="KW-1185">Reference proteome</keyword>
<organism evidence="10 11">
    <name type="scientific">Kitasatospora kazusensis</name>
    <dbReference type="NCBI Taxonomy" id="407974"/>
    <lineage>
        <taxon>Bacteria</taxon>
        <taxon>Bacillati</taxon>
        <taxon>Actinomycetota</taxon>
        <taxon>Actinomycetes</taxon>
        <taxon>Kitasatosporales</taxon>
        <taxon>Streptomycetaceae</taxon>
        <taxon>Kitasatospora</taxon>
    </lineage>
</organism>
<dbReference type="PANTHER" id="PTHR33908">
    <property type="entry name" value="MANNOSYLTRANSFERASE YKCB-RELATED"/>
    <property type="match status" value="1"/>
</dbReference>
<dbReference type="Proteomes" id="UP001422759">
    <property type="component" value="Unassembled WGS sequence"/>
</dbReference>
<dbReference type="Pfam" id="PF13231">
    <property type="entry name" value="PMT_2"/>
    <property type="match status" value="1"/>
</dbReference>
<feature type="transmembrane region" description="Helical" evidence="8">
    <location>
        <begin position="131"/>
        <end position="150"/>
    </location>
</feature>
<keyword evidence="3" id="KW-0328">Glycosyltransferase</keyword>
<keyword evidence="7 8" id="KW-0472">Membrane</keyword>
<feature type="transmembrane region" description="Helical" evidence="8">
    <location>
        <begin position="222"/>
        <end position="244"/>
    </location>
</feature>
<dbReference type="EMBL" id="BAAANT010000078">
    <property type="protein sequence ID" value="GAA1500894.1"/>
    <property type="molecule type" value="Genomic_DNA"/>
</dbReference>
<evidence type="ECO:0000313" key="11">
    <source>
        <dbReference type="Proteomes" id="UP001422759"/>
    </source>
</evidence>
<dbReference type="RefSeq" id="WP_344469696.1">
    <property type="nucleotide sequence ID" value="NZ_BAAANT010000078.1"/>
</dbReference>
<feature type="transmembrane region" description="Helical" evidence="8">
    <location>
        <begin position="327"/>
        <end position="350"/>
    </location>
</feature>
<keyword evidence="5 8" id="KW-0812">Transmembrane</keyword>
<evidence type="ECO:0000256" key="6">
    <source>
        <dbReference type="ARBA" id="ARBA00022989"/>
    </source>
</evidence>
<comment type="subcellular location">
    <subcellularLocation>
        <location evidence="1">Cell membrane</location>
        <topology evidence="1">Multi-pass membrane protein</topology>
    </subcellularLocation>
</comment>